<dbReference type="InterPro" id="IPR052698">
    <property type="entry name" value="MoCofactor_Util/Proc"/>
</dbReference>
<dbReference type="InterPro" id="IPR003777">
    <property type="entry name" value="XdhC_CoxI"/>
</dbReference>
<keyword evidence="3" id="KW-0560">Oxidoreductase</keyword>
<dbReference type="InterPro" id="IPR036291">
    <property type="entry name" value="NAD(P)-bd_dom_sf"/>
</dbReference>
<dbReference type="EC" id="1.17.1.4" evidence="3"/>
<reference evidence="3" key="1">
    <citation type="submission" date="2019-11" db="EMBL/GenBank/DDBJ databases">
        <authorList>
            <person name="Feng L."/>
        </authorList>
    </citation>
    <scope>NUCLEOTIDE SEQUENCE</scope>
    <source>
        <strain evidence="3">AvaginalisLFYP127</strain>
    </source>
</reference>
<evidence type="ECO:0000313" key="3">
    <source>
        <dbReference type="EMBL" id="VYS93851.1"/>
    </source>
</evidence>
<dbReference type="InterPro" id="IPR027051">
    <property type="entry name" value="XdhC_Rossmann_dom"/>
</dbReference>
<feature type="domain" description="XdhC Rossmann" evidence="2">
    <location>
        <begin position="107"/>
        <end position="245"/>
    </location>
</feature>
<sequence>MDIQILKKIVEKLDGGENVALVILTETKGSAPGKDNSSMAVFENGEISGTIGGGPIEFDLIKQAKKALEDDEEKSFDYTLNEKQEVKMSCGGRNKGYIKIFRANPSLIIFGAGHVGQKLARVAVNTNFDVTVVDQREDFEDKKDLENIREFVISNPKDFASTYKFNKNTYILICTPDYDEEVLENVIDKDYKFLGMIGSKRKVKRVFDNLKEKGVSEDLLKKVHAPVGYDIDDGSVEEIAISILSLMISIKNNKVIEN</sequence>
<dbReference type="RefSeq" id="WP_019118628.1">
    <property type="nucleotide sequence ID" value="NZ_CACRSW010000012.1"/>
</dbReference>
<dbReference type="GO" id="GO:0004854">
    <property type="term" value="F:xanthine dehydrogenase activity"/>
    <property type="evidence" value="ECO:0007669"/>
    <property type="project" value="UniProtKB-EC"/>
</dbReference>
<dbReference type="AlphaFoldDB" id="A0A6N2SNZ7"/>
<dbReference type="PANTHER" id="PTHR30388">
    <property type="entry name" value="ALDEHYDE OXIDOREDUCTASE MOLYBDENUM COFACTOR ASSEMBLY PROTEIN"/>
    <property type="match status" value="1"/>
</dbReference>
<dbReference type="SUPFAM" id="SSF51735">
    <property type="entry name" value="NAD(P)-binding Rossmann-fold domains"/>
    <property type="match status" value="1"/>
</dbReference>
<feature type="domain" description="XdhC- CoxI" evidence="1">
    <location>
        <begin position="14"/>
        <end position="78"/>
    </location>
</feature>
<evidence type="ECO:0000259" key="2">
    <source>
        <dbReference type="Pfam" id="PF13478"/>
    </source>
</evidence>
<protein>
    <submittedName>
        <fullName evidence="3">Putative xanthine dehydrogenase subunit A</fullName>
        <ecNumber evidence="3">1.17.1.4</ecNumber>
    </submittedName>
</protein>
<evidence type="ECO:0000259" key="1">
    <source>
        <dbReference type="Pfam" id="PF02625"/>
    </source>
</evidence>
<dbReference type="Pfam" id="PF13478">
    <property type="entry name" value="XdhC_C"/>
    <property type="match status" value="1"/>
</dbReference>
<dbReference type="PANTHER" id="PTHR30388:SF6">
    <property type="entry name" value="XANTHINE DEHYDROGENASE SUBUNIT A-RELATED"/>
    <property type="match status" value="1"/>
</dbReference>
<name>A0A6N2SNZ7_9FIRM</name>
<dbReference type="Pfam" id="PF02625">
    <property type="entry name" value="XdhC_CoxI"/>
    <property type="match status" value="1"/>
</dbReference>
<proteinExistence type="predicted"/>
<gene>
    <name evidence="3" type="primary">pucA</name>
    <name evidence="3" type="ORF">AVLFYP127_00295</name>
</gene>
<organism evidence="3">
    <name type="scientific">Anaerococcus vaginalis</name>
    <dbReference type="NCBI Taxonomy" id="33037"/>
    <lineage>
        <taxon>Bacteria</taxon>
        <taxon>Bacillati</taxon>
        <taxon>Bacillota</taxon>
        <taxon>Tissierellia</taxon>
        <taxon>Tissierellales</taxon>
        <taxon>Peptoniphilaceae</taxon>
        <taxon>Anaerococcus</taxon>
    </lineage>
</organism>
<dbReference type="EMBL" id="CACRSW010000012">
    <property type="protein sequence ID" value="VYS93851.1"/>
    <property type="molecule type" value="Genomic_DNA"/>
</dbReference>
<accession>A0A6N2SNZ7</accession>
<dbReference type="Gene3D" id="3.40.50.720">
    <property type="entry name" value="NAD(P)-binding Rossmann-like Domain"/>
    <property type="match status" value="1"/>
</dbReference>